<feature type="repeat" description="TPR" evidence="3">
    <location>
        <begin position="200"/>
        <end position="233"/>
    </location>
</feature>
<reference evidence="4 5" key="1">
    <citation type="submission" date="2019-04" db="EMBL/GenBank/DDBJ databases">
        <title>Psychroflexus halotolerans sp. nov., isolated from a marine solar saltern.</title>
        <authorList>
            <person name="Feng X."/>
        </authorList>
    </citation>
    <scope>NUCLEOTIDE SEQUENCE [LARGE SCALE GENOMIC DNA]</scope>
    <source>
        <strain evidence="4 5">WDS2C27</strain>
    </source>
</reference>
<comment type="caution">
    <text evidence="4">The sequence shown here is derived from an EMBL/GenBank/DDBJ whole genome shotgun (WGS) entry which is preliminary data.</text>
</comment>
<evidence type="ECO:0000313" key="5">
    <source>
        <dbReference type="Proteomes" id="UP000306552"/>
    </source>
</evidence>
<evidence type="ECO:0000256" key="2">
    <source>
        <dbReference type="ARBA" id="ARBA00022803"/>
    </source>
</evidence>
<dbReference type="GO" id="GO:0032991">
    <property type="term" value="C:protein-containing complex"/>
    <property type="evidence" value="ECO:0007669"/>
    <property type="project" value="UniProtKB-ARBA"/>
</dbReference>
<name>A0A4U5TNH4_9FLAO</name>
<evidence type="ECO:0000256" key="3">
    <source>
        <dbReference type="PROSITE-ProRule" id="PRU00339"/>
    </source>
</evidence>
<keyword evidence="2 3" id="KW-0802">TPR repeat</keyword>
<keyword evidence="1" id="KW-0677">Repeat</keyword>
<dbReference type="GO" id="GO:0005737">
    <property type="term" value="C:cytoplasm"/>
    <property type="evidence" value="ECO:0007669"/>
    <property type="project" value="UniProtKB-ARBA"/>
</dbReference>
<dbReference type="Proteomes" id="UP000306552">
    <property type="component" value="Unassembled WGS sequence"/>
</dbReference>
<evidence type="ECO:0000256" key="1">
    <source>
        <dbReference type="ARBA" id="ARBA00022737"/>
    </source>
</evidence>
<dbReference type="GO" id="GO:0016192">
    <property type="term" value="P:vesicle-mediated transport"/>
    <property type="evidence" value="ECO:0007669"/>
    <property type="project" value="UniProtKB-ARBA"/>
</dbReference>
<feature type="repeat" description="TPR" evidence="3">
    <location>
        <begin position="132"/>
        <end position="165"/>
    </location>
</feature>
<dbReference type="Gene3D" id="1.25.40.10">
    <property type="entry name" value="Tetratricopeptide repeat domain"/>
    <property type="match status" value="3"/>
</dbReference>
<dbReference type="Pfam" id="PF13174">
    <property type="entry name" value="TPR_6"/>
    <property type="match status" value="1"/>
</dbReference>
<feature type="repeat" description="TPR" evidence="3">
    <location>
        <begin position="268"/>
        <end position="301"/>
    </location>
</feature>
<dbReference type="RefSeq" id="WP_138932734.1">
    <property type="nucleotide sequence ID" value="NZ_SWMU01000005.1"/>
</dbReference>
<evidence type="ECO:0000313" key="4">
    <source>
        <dbReference type="EMBL" id="TKS55549.1"/>
    </source>
</evidence>
<dbReference type="PROSITE" id="PS50005">
    <property type="entry name" value="TPR"/>
    <property type="match status" value="5"/>
</dbReference>
<accession>A0A4U5TNH4</accession>
<dbReference type="OrthoDB" id="9803982at2"/>
<dbReference type="PANTHER" id="PTHR44943:SF8">
    <property type="entry name" value="TPR REPEAT-CONTAINING PROTEIN MJ0263"/>
    <property type="match status" value="1"/>
</dbReference>
<dbReference type="PANTHER" id="PTHR44943">
    <property type="entry name" value="CELLULOSE SYNTHASE OPERON PROTEIN C"/>
    <property type="match status" value="1"/>
</dbReference>
<organism evidence="4 5">
    <name type="scientific">Mesohalobacter halotolerans</name>
    <dbReference type="NCBI Taxonomy" id="1883405"/>
    <lineage>
        <taxon>Bacteria</taxon>
        <taxon>Pseudomonadati</taxon>
        <taxon>Bacteroidota</taxon>
        <taxon>Flavobacteriia</taxon>
        <taxon>Flavobacteriales</taxon>
        <taxon>Flavobacteriaceae</taxon>
        <taxon>Mesohalobacter</taxon>
    </lineage>
</organism>
<dbReference type="InterPro" id="IPR011990">
    <property type="entry name" value="TPR-like_helical_dom_sf"/>
</dbReference>
<dbReference type="Pfam" id="PF14559">
    <property type="entry name" value="TPR_19"/>
    <property type="match status" value="1"/>
</dbReference>
<feature type="repeat" description="TPR" evidence="3">
    <location>
        <begin position="302"/>
        <end position="335"/>
    </location>
</feature>
<dbReference type="EMBL" id="SWMU01000005">
    <property type="protein sequence ID" value="TKS55549.1"/>
    <property type="molecule type" value="Genomic_DNA"/>
</dbReference>
<protein>
    <submittedName>
        <fullName evidence="4">Tetratricopeptide repeat protein</fullName>
    </submittedName>
</protein>
<dbReference type="SUPFAM" id="SSF48452">
    <property type="entry name" value="TPR-like"/>
    <property type="match status" value="1"/>
</dbReference>
<feature type="repeat" description="TPR" evidence="3">
    <location>
        <begin position="404"/>
        <end position="437"/>
    </location>
</feature>
<gene>
    <name evidence="4" type="ORF">FCN74_11395</name>
</gene>
<dbReference type="InterPro" id="IPR015374">
    <property type="entry name" value="ChAPs"/>
</dbReference>
<dbReference type="Pfam" id="PF09295">
    <property type="entry name" value="ChAPs"/>
    <property type="match status" value="1"/>
</dbReference>
<dbReference type="Pfam" id="PF13181">
    <property type="entry name" value="TPR_8"/>
    <property type="match status" value="2"/>
</dbReference>
<dbReference type="GO" id="GO:0012505">
    <property type="term" value="C:endomembrane system"/>
    <property type="evidence" value="ECO:0007669"/>
    <property type="project" value="UniProtKB-ARBA"/>
</dbReference>
<sequence length="460" mass="54908">MKFESNEDFDFPIEKFEHMLKTNNVLFFDADEFVEIVEHYIDMGKLALAKKAMRLGLHQHPNYTDLKLLKAEIYIFEDKHAQAENLLNYLQKVDPQNEEIYVLQANIYSKQDRHLEAIETLEYTLDFAVQPSEIFNLIGIEYLFMENFEKAKATYMKCLDQDQKDFTALYNIIYCFDFLDQQEEAIVYLNQFLNKNPYCEIAWHQLGKLYYDIGEDKRALQAFDFAIYSDDYFVGAYLEKAKVLERLKRYHEAIENYKISNQLDDPTAYAYLRIGKCYIKLNQSVEAVKYFKKAVHEDPMMDKAWSALTEFYMNKKEYKTALSFVNKALNIDGENPHHWRNFSIINAELGYEDESKKGLQHALEFGNYEFENLVMQIDICIEEEKWKDALDTLDYAQEFYENHPEFLYRLSGVYFKLKEYTRAQEIFQKAFAIHQGYAFEMFELFPEMSMHSDYKSYFKL</sequence>
<dbReference type="InterPro" id="IPR051685">
    <property type="entry name" value="Ycf3/AcsC/BcsC/TPR_MFPF"/>
</dbReference>
<dbReference type="SMART" id="SM00028">
    <property type="entry name" value="TPR"/>
    <property type="match status" value="9"/>
</dbReference>
<dbReference type="AlphaFoldDB" id="A0A4U5TNH4"/>
<dbReference type="PROSITE" id="PS50293">
    <property type="entry name" value="TPR_REGION"/>
    <property type="match status" value="1"/>
</dbReference>
<proteinExistence type="predicted"/>
<keyword evidence="5" id="KW-1185">Reference proteome</keyword>
<dbReference type="InterPro" id="IPR019734">
    <property type="entry name" value="TPR_rpt"/>
</dbReference>